<evidence type="ECO:0000256" key="7">
    <source>
        <dbReference type="HAMAP-Rule" id="MF_01147"/>
    </source>
</evidence>
<keyword evidence="9" id="KW-0449">Lipoprotein</keyword>
<keyword evidence="9" id="KW-0328">Glycosyltransferase</keyword>
<gene>
    <name evidence="9" type="primary">lgt_1</name>
    <name evidence="7" type="synonym">lgt</name>
    <name evidence="9" type="ORF">ERS852478_00712</name>
</gene>
<evidence type="ECO:0000256" key="5">
    <source>
        <dbReference type="ARBA" id="ARBA00022989"/>
    </source>
</evidence>
<feature type="transmembrane region" description="Helical" evidence="7">
    <location>
        <begin position="199"/>
        <end position="216"/>
    </location>
</feature>
<feature type="binding site" evidence="7">
    <location>
        <position position="145"/>
    </location>
    <ligand>
        <name>a 1,2-diacyl-sn-glycero-3-phospho-(1'-sn-glycerol)</name>
        <dbReference type="ChEBI" id="CHEBI:64716"/>
    </ligand>
</feature>
<keyword evidence="5 7" id="KW-1133">Transmembrane helix</keyword>
<dbReference type="HAMAP" id="MF_01147">
    <property type="entry name" value="Lgt"/>
    <property type="match status" value="1"/>
</dbReference>
<organism evidence="9 10">
    <name type="scientific">Blautia wexlerae</name>
    <dbReference type="NCBI Taxonomy" id="418240"/>
    <lineage>
        <taxon>Bacteria</taxon>
        <taxon>Bacillati</taxon>
        <taxon>Bacillota</taxon>
        <taxon>Clostridia</taxon>
        <taxon>Lachnospirales</taxon>
        <taxon>Lachnospiraceae</taxon>
        <taxon>Blautia</taxon>
    </lineage>
</organism>
<dbReference type="NCBIfam" id="TIGR00544">
    <property type="entry name" value="lgt"/>
    <property type="match status" value="1"/>
</dbReference>
<feature type="compositionally biased region" description="Polar residues" evidence="8">
    <location>
        <begin position="345"/>
        <end position="354"/>
    </location>
</feature>
<dbReference type="Proteomes" id="UP000095431">
    <property type="component" value="Unassembled WGS sequence"/>
</dbReference>
<reference evidence="9 10" key="1">
    <citation type="submission" date="2015-09" db="EMBL/GenBank/DDBJ databases">
        <authorList>
            <consortium name="Pathogen Informatics"/>
        </authorList>
    </citation>
    <scope>NUCLEOTIDE SEQUENCE [LARGE SCALE GENOMIC DNA]</scope>
    <source>
        <strain evidence="9 10">2789STDY5834863</strain>
    </source>
</reference>
<comment type="function">
    <text evidence="7">Catalyzes the transfer of the diacylglyceryl group from phosphatidylglycerol to the sulfhydryl group of the N-terminal cysteine of a prolipoprotein, the first step in the formation of mature lipoproteins.</text>
</comment>
<name>A0A173YMN6_9FIRM</name>
<evidence type="ECO:0000256" key="3">
    <source>
        <dbReference type="ARBA" id="ARBA00022679"/>
    </source>
</evidence>
<feature type="compositionally biased region" description="Polar residues" evidence="8">
    <location>
        <begin position="365"/>
        <end position="376"/>
    </location>
</feature>
<dbReference type="GO" id="GO:0005886">
    <property type="term" value="C:plasma membrane"/>
    <property type="evidence" value="ECO:0007669"/>
    <property type="project" value="UniProtKB-SubCell"/>
</dbReference>
<accession>A0A173YMN6</accession>
<feature type="transmembrane region" description="Helical" evidence="7">
    <location>
        <begin position="60"/>
        <end position="82"/>
    </location>
</feature>
<keyword evidence="4 7" id="KW-0812">Transmembrane</keyword>
<keyword evidence="6 7" id="KW-0472">Membrane</keyword>
<dbReference type="InterPro" id="IPR001640">
    <property type="entry name" value="Lgt"/>
</dbReference>
<comment type="subcellular location">
    <subcellularLocation>
        <location evidence="7">Cell membrane</location>
        <topology evidence="7">Multi-pass membrane protein</topology>
    </subcellularLocation>
</comment>
<dbReference type="GO" id="GO:0042158">
    <property type="term" value="P:lipoprotein biosynthetic process"/>
    <property type="evidence" value="ECO:0007669"/>
    <property type="project" value="UniProtKB-UniRule"/>
</dbReference>
<evidence type="ECO:0000256" key="2">
    <source>
        <dbReference type="ARBA" id="ARBA00022475"/>
    </source>
</evidence>
<evidence type="ECO:0000256" key="8">
    <source>
        <dbReference type="SAM" id="MobiDB-lite"/>
    </source>
</evidence>
<feature type="region of interest" description="Disordered" evidence="8">
    <location>
        <begin position="307"/>
        <end position="376"/>
    </location>
</feature>
<dbReference type="PANTHER" id="PTHR30589:SF0">
    <property type="entry name" value="PHOSPHATIDYLGLYCEROL--PROLIPOPROTEIN DIACYLGLYCERYL TRANSFERASE"/>
    <property type="match status" value="1"/>
</dbReference>
<comment type="pathway">
    <text evidence="7">Protein modification; lipoprotein biosynthesis (diacylglyceryl transfer).</text>
</comment>
<keyword evidence="2 7" id="KW-1003">Cell membrane</keyword>
<comment type="similarity">
    <text evidence="1 7">Belongs to the Lgt family.</text>
</comment>
<feature type="transmembrane region" description="Helical" evidence="7">
    <location>
        <begin position="28"/>
        <end position="48"/>
    </location>
</feature>
<feature type="transmembrane region" description="Helical" evidence="7">
    <location>
        <begin position="102"/>
        <end position="119"/>
    </location>
</feature>
<evidence type="ECO:0000313" key="10">
    <source>
        <dbReference type="Proteomes" id="UP000095431"/>
    </source>
</evidence>
<keyword evidence="3 7" id="KW-0808">Transferase</keyword>
<dbReference type="PANTHER" id="PTHR30589">
    <property type="entry name" value="PROLIPOPROTEIN DIACYLGLYCERYL TRANSFERASE"/>
    <property type="match status" value="1"/>
</dbReference>
<protein>
    <recommendedName>
        <fullName evidence="7">Phosphatidylglycerol--prolipoprotein diacylglyceryl transferase</fullName>
        <ecNumber evidence="7">2.5.1.145</ecNumber>
    </recommendedName>
</protein>
<comment type="catalytic activity">
    <reaction evidence="7">
        <text>L-cysteinyl-[prolipoprotein] + a 1,2-diacyl-sn-glycero-3-phospho-(1'-sn-glycerol) = an S-1,2-diacyl-sn-glyceryl-L-cysteinyl-[prolipoprotein] + sn-glycerol 1-phosphate + H(+)</text>
        <dbReference type="Rhea" id="RHEA:56712"/>
        <dbReference type="Rhea" id="RHEA-COMP:14679"/>
        <dbReference type="Rhea" id="RHEA-COMP:14680"/>
        <dbReference type="ChEBI" id="CHEBI:15378"/>
        <dbReference type="ChEBI" id="CHEBI:29950"/>
        <dbReference type="ChEBI" id="CHEBI:57685"/>
        <dbReference type="ChEBI" id="CHEBI:64716"/>
        <dbReference type="ChEBI" id="CHEBI:140658"/>
        <dbReference type="EC" id="2.5.1.145"/>
    </reaction>
</comment>
<dbReference type="Pfam" id="PF01790">
    <property type="entry name" value="LGT"/>
    <property type="match status" value="1"/>
</dbReference>
<evidence type="ECO:0000256" key="4">
    <source>
        <dbReference type="ARBA" id="ARBA00022692"/>
    </source>
</evidence>
<feature type="compositionally biased region" description="Basic and acidic residues" evidence="8">
    <location>
        <begin position="307"/>
        <end position="344"/>
    </location>
</feature>
<dbReference type="PROSITE" id="PS01311">
    <property type="entry name" value="LGT"/>
    <property type="match status" value="1"/>
</dbReference>
<dbReference type="EMBL" id="CYZN01000004">
    <property type="protein sequence ID" value="CUN65382.1"/>
    <property type="molecule type" value="Genomic_DNA"/>
</dbReference>
<proteinExistence type="inferred from homology"/>
<evidence type="ECO:0000256" key="6">
    <source>
        <dbReference type="ARBA" id="ARBA00023136"/>
    </source>
</evidence>
<evidence type="ECO:0000313" key="9">
    <source>
        <dbReference type="EMBL" id="CUN65382.1"/>
    </source>
</evidence>
<sequence length="376" mass="43117">MEMSIRFPGPGLVFDYVPRSFQIFGMEFTIYGVLIAVGALLGMGIVTLEAKRNGEDQNRYLDMMLISLLVSVAGSRLFYVAFSWGFYKENLNAILDFRNGGYALYGGLLFGFLAAAVFCRITKMSFWQSADIACPGILLGQAIGRWGNFFNRESFGEYTNLPWAMQIPVSAVRSGEVSGAMRDNLLTINGISYIQVQPVFLYESLWCLLLFLLLMAMRRKKKYEGELFMIYLAGYGLGRFFFEWLRTDKLYIPGTKVGISLVISAALFVIFMPTVIVRRVMVQKRAVIRRQRRKRFLDEAEKESRNKKDNLDMEAVMKTEEEARTEDGKQVESDEKQENMKKAEQNVNWENSEYTHIPEQWKQDVGNSPTNSKEEL</sequence>
<feature type="transmembrane region" description="Helical" evidence="7">
    <location>
        <begin position="257"/>
        <end position="277"/>
    </location>
</feature>
<dbReference type="EC" id="2.5.1.145" evidence="7"/>
<dbReference type="UniPathway" id="UPA00664"/>
<feature type="transmembrane region" description="Helical" evidence="7">
    <location>
        <begin position="228"/>
        <end position="245"/>
    </location>
</feature>
<dbReference type="GO" id="GO:0008961">
    <property type="term" value="F:phosphatidylglycerol-prolipoprotein diacylglyceryl transferase activity"/>
    <property type="evidence" value="ECO:0007669"/>
    <property type="project" value="UniProtKB-UniRule"/>
</dbReference>
<evidence type="ECO:0000256" key="1">
    <source>
        <dbReference type="ARBA" id="ARBA00007150"/>
    </source>
</evidence>
<dbReference type="AlphaFoldDB" id="A0A173YMN6"/>